<dbReference type="EMBL" id="PDUG01000005">
    <property type="protein sequence ID" value="PIC29127.1"/>
    <property type="molecule type" value="Genomic_DNA"/>
</dbReference>
<dbReference type="PANTHER" id="PTHR23015">
    <property type="entry name" value="UNCHARACTERIZED C.ELEGANS PROTEIN"/>
    <property type="match status" value="1"/>
</dbReference>
<dbReference type="Pfam" id="PF01827">
    <property type="entry name" value="FTH"/>
    <property type="match status" value="1"/>
</dbReference>
<accession>A0A2G5TPB5</accession>
<feature type="domain" description="F-box" evidence="1">
    <location>
        <begin position="4"/>
        <end position="53"/>
    </location>
</feature>
<evidence type="ECO:0000313" key="2">
    <source>
        <dbReference type="EMBL" id="PIC29127.1"/>
    </source>
</evidence>
<reference evidence="3" key="1">
    <citation type="submission" date="2017-10" db="EMBL/GenBank/DDBJ databases">
        <title>Rapid genome shrinkage in a self-fertile nematode reveals novel sperm competition proteins.</title>
        <authorList>
            <person name="Yin D."/>
            <person name="Schwarz E.M."/>
            <person name="Thomas C.G."/>
            <person name="Felde R.L."/>
            <person name="Korf I.F."/>
            <person name="Cutter A.D."/>
            <person name="Schartner C.M."/>
            <person name="Ralston E.J."/>
            <person name="Meyer B.J."/>
            <person name="Haag E.S."/>
        </authorList>
    </citation>
    <scope>NUCLEOTIDE SEQUENCE [LARGE SCALE GENOMIC DNA]</scope>
    <source>
        <strain evidence="3">JU1422</strain>
    </source>
</reference>
<dbReference type="AlphaFoldDB" id="A0A2G5TPB5"/>
<dbReference type="SUPFAM" id="SSF81383">
    <property type="entry name" value="F-box domain"/>
    <property type="match status" value="1"/>
</dbReference>
<dbReference type="PROSITE" id="PS50181">
    <property type="entry name" value="FBOX"/>
    <property type="match status" value="1"/>
</dbReference>
<sequence>MSSEKPLNEMPDVVLSAVMDHLDFRSIMMMRKVCHDFRNFIDEVVPSSSMKNILLIVRPYDVKLILEDSKTEARYEKIYALQNIWNDLNIILKHQKGVAKSFFVGSDNQEDKEACEKAHSKFLNQLQNNLVARKYPLKVANMRFFVNHQHEIMPVLPYINSEKLERISIYHAHELERPMLKLDEVVETKQWKNAKELIILRCYVVEPLEKFAHFERCKISVKTISLEFLRHLIEV</sequence>
<keyword evidence="3" id="KW-1185">Reference proteome</keyword>
<dbReference type="PANTHER" id="PTHR23015:SF4">
    <property type="entry name" value="DUF38 DOMAIN-CONTAINING PROTEIN-RELATED"/>
    <property type="match status" value="1"/>
</dbReference>
<organism evidence="2 3">
    <name type="scientific">Caenorhabditis nigoni</name>
    <dbReference type="NCBI Taxonomy" id="1611254"/>
    <lineage>
        <taxon>Eukaryota</taxon>
        <taxon>Metazoa</taxon>
        <taxon>Ecdysozoa</taxon>
        <taxon>Nematoda</taxon>
        <taxon>Chromadorea</taxon>
        <taxon>Rhabditida</taxon>
        <taxon>Rhabditina</taxon>
        <taxon>Rhabditomorpha</taxon>
        <taxon>Rhabditoidea</taxon>
        <taxon>Rhabditidae</taxon>
        <taxon>Peloderinae</taxon>
        <taxon>Caenorhabditis</taxon>
    </lineage>
</organism>
<dbReference type="Pfam" id="PF00646">
    <property type="entry name" value="F-box"/>
    <property type="match status" value="1"/>
</dbReference>
<dbReference type="SMART" id="SM00256">
    <property type="entry name" value="FBOX"/>
    <property type="match status" value="1"/>
</dbReference>
<dbReference type="InterPro" id="IPR040161">
    <property type="entry name" value="FB224"/>
</dbReference>
<comment type="caution">
    <text evidence="2">The sequence shown here is derived from an EMBL/GenBank/DDBJ whole genome shotgun (WGS) entry which is preliminary data.</text>
</comment>
<evidence type="ECO:0000259" key="1">
    <source>
        <dbReference type="PROSITE" id="PS50181"/>
    </source>
</evidence>
<name>A0A2G5TPB5_9PELO</name>
<dbReference type="Proteomes" id="UP000230233">
    <property type="component" value="Chromosome V"/>
</dbReference>
<dbReference type="InterPro" id="IPR001810">
    <property type="entry name" value="F-box_dom"/>
</dbReference>
<dbReference type="GO" id="GO:0045087">
    <property type="term" value="P:innate immune response"/>
    <property type="evidence" value="ECO:0007669"/>
    <property type="project" value="TreeGrafter"/>
</dbReference>
<dbReference type="InterPro" id="IPR002900">
    <property type="entry name" value="DUF38/FTH_CAE_spp"/>
</dbReference>
<protein>
    <recommendedName>
        <fullName evidence="1">F-box domain-containing protein</fullName>
    </recommendedName>
</protein>
<proteinExistence type="predicted"/>
<gene>
    <name evidence="2" type="primary">Cnig_chr_V.g20820</name>
    <name evidence="2" type="ORF">B9Z55_020820</name>
</gene>
<dbReference type="OrthoDB" id="5793453at2759"/>
<dbReference type="InterPro" id="IPR036047">
    <property type="entry name" value="F-box-like_dom_sf"/>
</dbReference>
<evidence type="ECO:0000313" key="3">
    <source>
        <dbReference type="Proteomes" id="UP000230233"/>
    </source>
</evidence>